<dbReference type="GO" id="GO:0016020">
    <property type="term" value="C:membrane"/>
    <property type="evidence" value="ECO:0007669"/>
    <property type="project" value="UniProtKB-SubCell"/>
</dbReference>
<evidence type="ECO:0000256" key="1">
    <source>
        <dbReference type="ARBA" id="ARBA00004370"/>
    </source>
</evidence>
<accession>A0A1C7PDN4</accession>
<dbReference type="OrthoDB" id="9814841at2"/>
<evidence type="ECO:0000313" key="8">
    <source>
        <dbReference type="Proteomes" id="UP000176204"/>
    </source>
</evidence>
<reference evidence="8" key="1">
    <citation type="submission" date="2016-09" db="EMBL/GenBank/DDBJ databases">
        <authorList>
            <person name="Koehorst J."/>
        </authorList>
    </citation>
    <scope>NUCLEOTIDE SEQUENCE [LARGE SCALE GENOMIC DNA]</scope>
</reference>
<evidence type="ECO:0000256" key="4">
    <source>
        <dbReference type="ARBA" id="ARBA00023065"/>
    </source>
</evidence>
<keyword evidence="2" id="KW-0813">Transport</keyword>
<keyword evidence="3" id="KW-0375">Hydrogen ion transport</keyword>
<name>A0A1C7PDN4_9BACT</name>
<dbReference type="Pfam" id="PF00213">
    <property type="entry name" value="OSCP"/>
    <property type="match status" value="1"/>
</dbReference>
<dbReference type="STRING" id="1679444.PYTT_1338"/>
<dbReference type="Proteomes" id="UP000176204">
    <property type="component" value="Chromosome I"/>
</dbReference>
<dbReference type="KEGG" id="agl:PYTT_1338"/>
<evidence type="ECO:0000313" key="7">
    <source>
        <dbReference type="EMBL" id="SEH86992.1"/>
    </source>
</evidence>
<keyword evidence="5" id="KW-0472">Membrane</keyword>
<evidence type="ECO:0000256" key="2">
    <source>
        <dbReference type="ARBA" id="ARBA00022448"/>
    </source>
</evidence>
<dbReference type="AlphaFoldDB" id="A0A1C7PDN4"/>
<evidence type="ECO:0000256" key="5">
    <source>
        <dbReference type="ARBA" id="ARBA00023136"/>
    </source>
</evidence>
<dbReference type="InterPro" id="IPR000711">
    <property type="entry name" value="ATPase_OSCP/dsu"/>
</dbReference>
<gene>
    <name evidence="7" type="ORF">PYTT_1338</name>
</gene>
<dbReference type="RefSeq" id="WP_067773496.1">
    <property type="nucleotide sequence ID" value="NZ_JACVVN010000013.1"/>
</dbReference>
<evidence type="ECO:0000256" key="3">
    <source>
        <dbReference type="ARBA" id="ARBA00022781"/>
    </source>
</evidence>
<dbReference type="GO" id="GO:0046933">
    <property type="term" value="F:proton-transporting ATP synthase activity, rotational mechanism"/>
    <property type="evidence" value="ECO:0007669"/>
    <property type="project" value="InterPro"/>
</dbReference>
<keyword evidence="4" id="KW-0406">Ion transport</keyword>
<sequence>MKTSKDIQAQARRLMRLCLSPEGALDENIVRHISDRLLKEKPRNYLPLLHAFCDLVRLADNRRTATIESAVPLVDGEKEAIRRKLSAKYGQHLQYVWNVRPGLIAGMTVQVGDDVADNSIRTRISQMFPTQ</sequence>
<keyword evidence="8" id="KW-1185">Reference proteome</keyword>
<proteinExistence type="predicted"/>
<evidence type="ECO:0000256" key="6">
    <source>
        <dbReference type="ARBA" id="ARBA00023310"/>
    </source>
</evidence>
<keyword evidence="6" id="KW-0066">ATP synthesis</keyword>
<dbReference type="EMBL" id="LT629973">
    <property type="protein sequence ID" value="SEH86992.1"/>
    <property type="molecule type" value="Genomic_DNA"/>
</dbReference>
<organism evidence="7 8">
    <name type="scientific">Akkermansia glycaniphila</name>
    <dbReference type="NCBI Taxonomy" id="1679444"/>
    <lineage>
        <taxon>Bacteria</taxon>
        <taxon>Pseudomonadati</taxon>
        <taxon>Verrucomicrobiota</taxon>
        <taxon>Verrucomicrobiia</taxon>
        <taxon>Verrucomicrobiales</taxon>
        <taxon>Akkermansiaceae</taxon>
        <taxon>Akkermansia</taxon>
    </lineage>
</organism>
<protein>
    <submittedName>
        <fullName evidence="7">Atp synthase delta (Oscp) subunit</fullName>
    </submittedName>
</protein>
<comment type="subcellular location">
    <subcellularLocation>
        <location evidence="1">Membrane</location>
    </subcellularLocation>
</comment>